<dbReference type="AlphaFoldDB" id="A0A7S4D030"/>
<organism evidence="1">
    <name type="scientific">Eutreptiella gymnastica</name>
    <dbReference type="NCBI Taxonomy" id="73025"/>
    <lineage>
        <taxon>Eukaryota</taxon>
        <taxon>Discoba</taxon>
        <taxon>Euglenozoa</taxon>
        <taxon>Euglenida</taxon>
        <taxon>Spirocuta</taxon>
        <taxon>Euglenophyceae</taxon>
        <taxon>Eutreptiales</taxon>
        <taxon>Eutreptiaceae</taxon>
        <taxon>Eutreptiella</taxon>
    </lineage>
</organism>
<name>A0A7S4D030_9EUGL</name>
<accession>A0A7S4D030</accession>
<reference evidence="1" key="1">
    <citation type="submission" date="2021-01" db="EMBL/GenBank/DDBJ databases">
        <authorList>
            <person name="Corre E."/>
            <person name="Pelletier E."/>
            <person name="Niang G."/>
            <person name="Scheremetjew M."/>
            <person name="Finn R."/>
            <person name="Kale V."/>
            <person name="Holt S."/>
            <person name="Cochrane G."/>
            <person name="Meng A."/>
            <person name="Brown T."/>
            <person name="Cohen L."/>
        </authorList>
    </citation>
    <scope>NUCLEOTIDE SEQUENCE</scope>
    <source>
        <strain evidence="1">CCMP1594</strain>
    </source>
</reference>
<gene>
    <name evidence="1" type="ORF">EGYM00163_LOCUS23002</name>
</gene>
<proteinExistence type="predicted"/>
<protein>
    <submittedName>
        <fullName evidence="1">Uncharacterized protein</fullName>
    </submittedName>
</protein>
<sequence length="112" mass="11629">MSGFKACWTADKPQTCPVRASGRYRCACVRQGGVPASGKCVPVLWAPAGGAGESNTDCLGNWGSVVFRLQPLTTLTAPRRAHGAVELSAYYGTPCLPRAQGAFLVLGVSVAC</sequence>
<evidence type="ECO:0000313" key="1">
    <source>
        <dbReference type="EMBL" id="CAE0811852.1"/>
    </source>
</evidence>
<dbReference type="EMBL" id="HBJA01065218">
    <property type="protein sequence ID" value="CAE0811852.1"/>
    <property type="molecule type" value="Transcribed_RNA"/>
</dbReference>